<proteinExistence type="predicted"/>
<sequence length="141" mass="15508">MIKPIALTAGAIVAACLAGCAATPEQVAEQKAQTQREFAQTIGNRKPVRTEDCINPSLIEGPQIVGDKYVVYRESGRRYWVSEIDHCPALAPLNSLIVELHGSQLCRNDQFRVLEPGASIPSAYCRFNRFTAYERPDTAGE</sequence>
<dbReference type="RefSeq" id="WP_313914533.1">
    <property type="nucleotide sequence ID" value="NZ_CP135076.1"/>
</dbReference>
<evidence type="ECO:0000313" key="2">
    <source>
        <dbReference type="EMBL" id="WNO53252.1"/>
    </source>
</evidence>
<name>A0ABZ0B7Q1_9SPHN</name>
<dbReference type="PROSITE" id="PS51257">
    <property type="entry name" value="PROKAR_LIPOPROTEIN"/>
    <property type="match status" value="1"/>
</dbReference>
<gene>
    <name evidence="2" type="ORF">RPR59_12480</name>
</gene>
<evidence type="ECO:0000313" key="3">
    <source>
        <dbReference type="Proteomes" id="UP001302249"/>
    </source>
</evidence>
<dbReference type="Proteomes" id="UP001302249">
    <property type="component" value="Chromosome"/>
</dbReference>
<protein>
    <recommendedName>
        <fullName evidence="4">Lipoprotein</fullName>
    </recommendedName>
</protein>
<evidence type="ECO:0000256" key="1">
    <source>
        <dbReference type="SAM" id="SignalP"/>
    </source>
</evidence>
<organism evidence="2 3">
    <name type="scientific">Stakelama saccharophila</name>
    <dbReference type="NCBI Taxonomy" id="3075605"/>
    <lineage>
        <taxon>Bacteria</taxon>
        <taxon>Pseudomonadati</taxon>
        <taxon>Pseudomonadota</taxon>
        <taxon>Alphaproteobacteria</taxon>
        <taxon>Sphingomonadales</taxon>
        <taxon>Sphingomonadaceae</taxon>
        <taxon>Stakelama</taxon>
    </lineage>
</organism>
<accession>A0ABZ0B7Q1</accession>
<dbReference type="EMBL" id="CP135076">
    <property type="protein sequence ID" value="WNO53252.1"/>
    <property type="molecule type" value="Genomic_DNA"/>
</dbReference>
<feature type="chain" id="PRO_5046999282" description="Lipoprotein" evidence="1">
    <location>
        <begin position="22"/>
        <end position="141"/>
    </location>
</feature>
<evidence type="ECO:0008006" key="4">
    <source>
        <dbReference type="Google" id="ProtNLM"/>
    </source>
</evidence>
<reference evidence="2 3" key="1">
    <citation type="submission" date="2023-09" db="EMBL/GenBank/DDBJ databases">
        <authorList>
            <person name="Rey-Velasco X."/>
        </authorList>
    </citation>
    <scope>NUCLEOTIDE SEQUENCE [LARGE SCALE GENOMIC DNA]</scope>
    <source>
        <strain evidence="2 3">W311</strain>
    </source>
</reference>
<keyword evidence="3" id="KW-1185">Reference proteome</keyword>
<feature type="signal peptide" evidence="1">
    <location>
        <begin position="1"/>
        <end position="21"/>
    </location>
</feature>
<keyword evidence="1" id="KW-0732">Signal</keyword>